<dbReference type="PANTHER" id="PTHR42659">
    <property type="entry name" value="XANTHINE DEHYDROGENASE SUBUNIT C-RELATED"/>
    <property type="match status" value="1"/>
</dbReference>
<dbReference type="InterPro" id="IPR002346">
    <property type="entry name" value="Mopterin_DH_FAD-bd"/>
</dbReference>
<feature type="region of interest" description="Disordered" evidence="4">
    <location>
        <begin position="1"/>
        <end position="27"/>
    </location>
</feature>
<dbReference type="SUPFAM" id="SSF56176">
    <property type="entry name" value="FAD-binding/transporter-associated domain-like"/>
    <property type="match status" value="1"/>
</dbReference>
<reference evidence="7" key="1">
    <citation type="journal article" date="2021" name="ISME J.">
        <title>Evolutionary origin and ecological implication of a unique nif island in free-living Bradyrhizobium lineages.</title>
        <authorList>
            <person name="Tao J."/>
        </authorList>
    </citation>
    <scope>NUCLEOTIDE SEQUENCE [LARGE SCALE GENOMIC DNA]</scope>
    <source>
        <strain evidence="7">SZCCT0094</strain>
    </source>
</reference>
<evidence type="ECO:0000256" key="4">
    <source>
        <dbReference type="SAM" id="MobiDB-lite"/>
    </source>
</evidence>
<dbReference type="Gene3D" id="3.30.465.10">
    <property type="match status" value="1"/>
</dbReference>
<evidence type="ECO:0000256" key="3">
    <source>
        <dbReference type="ARBA" id="ARBA00023002"/>
    </source>
</evidence>
<dbReference type="PROSITE" id="PS51387">
    <property type="entry name" value="FAD_PCMH"/>
    <property type="match status" value="1"/>
</dbReference>
<accession>A0ABS5GHJ6</accession>
<dbReference type="Pfam" id="PF03450">
    <property type="entry name" value="CO_deh_flav_C"/>
    <property type="match status" value="1"/>
</dbReference>
<proteinExistence type="predicted"/>
<dbReference type="EMBL" id="JAFCLK010000048">
    <property type="protein sequence ID" value="MBR1140803.1"/>
    <property type="molecule type" value="Genomic_DNA"/>
</dbReference>
<dbReference type="Pfam" id="PF00941">
    <property type="entry name" value="FAD_binding_5"/>
    <property type="match status" value="1"/>
</dbReference>
<protein>
    <submittedName>
        <fullName evidence="6">FAD binding domain-containing protein</fullName>
    </submittedName>
</protein>
<evidence type="ECO:0000256" key="1">
    <source>
        <dbReference type="ARBA" id="ARBA00022630"/>
    </source>
</evidence>
<dbReference type="SUPFAM" id="SSF55447">
    <property type="entry name" value="CO dehydrogenase flavoprotein C-terminal domain-like"/>
    <property type="match status" value="1"/>
</dbReference>
<dbReference type="InterPro" id="IPR051312">
    <property type="entry name" value="Diverse_Substr_Oxidored"/>
</dbReference>
<feature type="domain" description="FAD-binding PCMH-type" evidence="5">
    <location>
        <begin position="1"/>
        <end position="202"/>
    </location>
</feature>
<dbReference type="RefSeq" id="WP_172241763.1">
    <property type="nucleotide sequence ID" value="NZ_JABFDP010000034.1"/>
</dbReference>
<evidence type="ECO:0000256" key="2">
    <source>
        <dbReference type="ARBA" id="ARBA00022827"/>
    </source>
</evidence>
<evidence type="ECO:0000313" key="6">
    <source>
        <dbReference type="EMBL" id="MBR1140803.1"/>
    </source>
</evidence>
<organism evidence="6 7">
    <name type="scientific">Bradyrhizobium denitrificans</name>
    <dbReference type="NCBI Taxonomy" id="2734912"/>
    <lineage>
        <taxon>Bacteria</taxon>
        <taxon>Pseudomonadati</taxon>
        <taxon>Pseudomonadota</taxon>
        <taxon>Alphaproteobacteria</taxon>
        <taxon>Hyphomicrobiales</taxon>
        <taxon>Nitrobacteraceae</taxon>
        <taxon>Bradyrhizobium</taxon>
    </lineage>
</organism>
<keyword evidence="1" id="KW-0285">Flavoprotein</keyword>
<gene>
    <name evidence="6" type="ORF">JQ619_34155</name>
</gene>
<sequence>MSVAVITANPTPEFRAGGTDFSERRRSGVSQGAPIDISAIGDKTIAWDAEGAVQIGALTTIAAIATDARISAAYPGIAASARGLATPQVRHVATLGGNLAQRSRCWYFRRADIDCLKKSGSTCPARSGNHLYGVAFDLGDCVAPHPSTMAAALLAYEARIITDRRSELTIAGLLGDGSVAHADHTLAAGEMIKNIMLPAPLEGERACYKRAIGRAHAEWPLVELCARVVITGGKFQLVRLAAGGIAPVPLRLTAAEVQLTGKVANEETIAEAATAASSGAKPLPMTGYKLDLLQGLVRDVLERLSEQSVAHHGPRT</sequence>
<dbReference type="PANTHER" id="PTHR42659:SF2">
    <property type="entry name" value="XANTHINE DEHYDROGENASE SUBUNIT C-RELATED"/>
    <property type="match status" value="1"/>
</dbReference>
<dbReference type="SMART" id="SM01092">
    <property type="entry name" value="CO_deh_flav_C"/>
    <property type="match status" value="1"/>
</dbReference>
<comment type="caution">
    <text evidence="6">The sequence shown here is derived from an EMBL/GenBank/DDBJ whole genome shotgun (WGS) entry which is preliminary data.</text>
</comment>
<dbReference type="InterPro" id="IPR016166">
    <property type="entry name" value="FAD-bd_PCMH"/>
</dbReference>
<dbReference type="InterPro" id="IPR036318">
    <property type="entry name" value="FAD-bd_PCMH-like_sf"/>
</dbReference>
<dbReference type="Proteomes" id="UP001314635">
    <property type="component" value="Unassembled WGS sequence"/>
</dbReference>
<dbReference type="InterPro" id="IPR036683">
    <property type="entry name" value="CO_DH_flav_C_dom_sf"/>
</dbReference>
<dbReference type="InterPro" id="IPR016169">
    <property type="entry name" value="FAD-bd_PCMH_sub2"/>
</dbReference>
<keyword evidence="7" id="KW-1185">Reference proteome</keyword>
<keyword evidence="3" id="KW-0560">Oxidoreductase</keyword>
<keyword evidence="2" id="KW-0274">FAD</keyword>
<dbReference type="InterPro" id="IPR005107">
    <property type="entry name" value="CO_DH_flav_C"/>
</dbReference>
<name>A0ABS5GHJ6_9BRAD</name>
<evidence type="ECO:0000259" key="5">
    <source>
        <dbReference type="PROSITE" id="PS51387"/>
    </source>
</evidence>
<dbReference type="Gene3D" id="3.30.390.50">
    <property type="entry name" value="CO dehydrogenase flavoprotein, C-terminal domain"/>
    <property type="match status" value="1"/>
</dbReference>
<evidence type="ECO:0000313" key="7">
    <source>
        <dbReference type="Proteomes" id="UP001314635"/>
    </source>
</evidence>